<comment type="caution">
    <text evidence="2">The sequence shown here is derived from an EMBL/GenBank/DDBJ whole genome shotgun (WGS) entry which is preliminary data.</text>
</comment>
<evidence type="ECO:0000256" key="1">
    <source>
        <dbReference type="SAM" id="MobiDB-lite"/>
    </source>
</evidence>
<feature type="compositionally biased region" description="Polar residues" evidence="1">
    <location>
        <begin position="1"/>
        <end position="16"/>
    </location>
</feature>
<reference evidence="2 3" key="1">
    <citation type="submission" date="2017-08" db="EMBL/GenBank/DDBJ databases">
        <title>Acidophilic green algal genome provides insights into adaptation to an acidic environment.</title>
        <authorList>
            <person name="Hirooka S."/>
            <person name="Hirose Y."/>
            <person name="Kanesaki Y."/>
            <person name="Higuchi S."/>
            <person name="Fujiwara T."/>
            <person name="Onuma R."/>
            <person name="Era A."/>
            <person name="Ohbayashi R."/>
            <person name="Uzuka A."/>
            <person name="Nozaki H."/>
            <person name="Yoshikawa H."/>
            <person name="Miyagishima S.Y."/>
        </authorList>
    </citation>
    <scope>NUCLEOTIDE SEQUENCE [LARGE SCALE GENOMIC DNA]</scope>
    <source>
        <strain evidence="2 3">NIES-2499</strain>
    </source>
</reference>
<evidence type="ECO:0000313" key="3">
    <source>
        <dbReference type="Proteomes" id="UP000232323"/>
    </source>
</evidence>
<feature type="region of interest" description="Disordered" evidence="1">
    <location>
        <begin position="1"/>
        <end position="26"/>
    </location>
</feature>
<proteinExistence type="predicted"/>
<dbReference type="EMBL" id="BEGY01000026">
    <property type="protein sequence ID" value="GAX77729.1"/>
    <property type="molecule type" value="Genomic_DNA"/>
</dbReference>
<keyword evidence="3" id="KW-1185">Reference proteome</keyword>
<protein>
    <submittedName>
        <fullName evidence="2">Uncharacterized protein</fullName>
    </submittedName>
</protein>
<dbReference type="AlphaFoldDB" id="A0A250X486"/>
<accession>A0A250X486</accession>
<evidence type="ECO:0000313" key="2">
    <source>
        <dbReference type="EMBL" id="GAX77729.1"/>
    </source>
</evidence>
<sequence length="149" mass="17158">MSTPTSQTQKGLNVPSTPMKPSHRDRYKSQVNVDDAIKRAKTSICGFSAEERQRVFHYVPRECIEPVFMTYCDWLSQLSEEPFKSLISLVQDLDYQIFELACKVHPNMSWEAWAEKVHIAAQDHSLRHELSRQLTLALIGNACRSLSFE</sequence>
<name>A0A250X486_9CHLO</name>
<gene>
    <name evidence="2" type="ORF">CEUSTIGMA_g5172.t1</name>
</gene>
<dbReference type="Proteomes" id="UP000232323">
    <property type="component" value="Unassembled WGS sequence"/>
</dbReference>
<organism evidence="2 3">
    <name type="scientific">Chlamydomonas eustigma</name>
    <dbReference type="NCBI Taxonomy" id="1157962"/>
    <lineage>
        <taxon>Eukaryota</taxon>
        <taxon>Viridiplantae</taxon>
        <taxon>Chlorophyta</taxon>
        <taxon>core chlorophytes</taxon>
        <taxon>Chlorophyceae</taxon>
        <taxon>CS clade</taxon>
        <taxon>Chlamydomonadales</taxon>
        <taxon>Chlamydomonadaceae</taxon>
        <taxon>Chlamydomonas</taxon>
    </lineage>
</organism>